<accession>A0A6J5W303</accession>
<dbReference type="Proteomes" id="UP000507245">
    <property type="component" value="Unassembled WGS sequence"/>
</dbReference>
<organism evidence="1 2">
    <name type="scientific">Prunus armeniaca</name>
    <name type="common">Apricot</name>
    <name type="synonym">Armeniaca vulgaris</name>
    <dbReference type="NCBI Taxonomy" id="36596"/>
    <lineage>
        <taxon>Eukaryota</taxon>
        <taxon>Viridiplantae</taxon>
        <taxon>Streptophyta</taxon>
        <taxon>Embryophyta</taxon>
        <taxon>Tracheophyta</taxon>
        <taxon>Spermatophyta</taxon>
        <taxon>Magnoliopsida</taxon>
        <taxon>eudicotyledons</taxon>
        <taxon>Gunneridae</taxon>
        <taxon>Pentapetalae</taxon>
        <taxon>rosids</taxon>
        <taxon>fabids</taxon>
        <taxon>Rosales</taxon>
        <taxon>Rosaceae</taxon>
        <taxon>Amygdaloideae</taxon>
        <taxon>Amygdaleae</taxon>
        <taxon>Prunus</taxon>
    </lineage>
</organism>
<gene>
    <name evidence="1" type="ORF">ORAREDHAP_LOCUS7300</name>
</gene>
<keyword evidence="2" id="KW-1185">Reference proteome</keyword>
<reference evidence="2" key="1">
    <citation type="journal article" date="2020" name="Genome Biol.">
        <title>Gamete binning: chromosome-level and haplotype-resolved genome assembly enabled by high-throughput single-cell sequencing of gamete genomes.</title>
        <authorList>
            <person name="Campoy J.A."/>
            <person name="Sun H."/>
            <person name="Goel M."/>
            <person name="Jiao W.-B."/>
            <person name="Folz-Donahue K."/>
            <person name="Wang N."/>
            <person name="Rubio M."/>
            <person name="Liu C."/>
            <person name="Kukat C."/>
            <person name="Ruiz D."/>
            <person name="Huettel B."/>
            <person name="Schneeberger K."/>
        </authorList>
    </citation>
    <scope>NUCLEOTIDE SEQUENCE [LARGE SCALE GENOMIC DNA]</scope>
    <source>
        <strain evidence="2">cv. Rojo Pasion</strain>
    </source>
</reference>
<sequence>MESHSFQNNIGYALRYPGLACIGGGRLVRHHRKSCIEDCKILIQSLLLVYNMCGLQITVGCGVGVSGGPIKA</sequence>
<protein>
    <submittedName>
        <fullName evidence="1">Uncharacterized protein</fullName>
    </submittedName>
</protein>
<dbReference type="EMBL" id="CAEKKB010000001">
    <property type="protein sequence ID" value="CAB4295816.1"/>
    <property type="molecule type" value="Genomic_DNA"/>
</dbReference>
<dbReference type="AlphaFoldDB" id="A0A6J5W303"/>
<proteinExistence type="predicted"/>
<name>A0A6J5W303_PRUAR</name>
<evidence type="ECO:0000313" key="1">
    <source>
        <dbReference type="EMBL" id="CAB4295816.1"/>
    </source>
</evidence>
<evidence type="ECO:0000313" key="2">
    <source>
        <dbReference type="Proteomes" id="UP000507245"/>
    </source>
</evidence>